<protein>
    <submittedName>
        <fullName evidence="1">Uncharacterized protein</fullName>
    </submittedName>
</protein>
<reference evidence="1 2" key="1">
    <citation type="journal article" date="2004" name="Syst. Appl. Microbiol.">
        <title>Cryptoendolithic actinomycetes from antarctic sandstone rock samples: Micromonospora endolithica sp. nov. and two isolates related to Micromonospora coerulea Jensen 1932.</title>
        <authorList>
            <person name="Hirsch P."/>
            <person name="Mevs U."/>
            <person name="Kroppenstedt R.M."/>
            <person name="Schumann P."/>
            <person name="Stackebrandt E."/>
        </authorList>
    </citation>
    <scope>NUCLEOTIDE SEQUENCE [LARGE SCALE GENOMIC DNA]</scope>
    <source>
        <strain evidence="1 2">JCM 12677</strain>
    </source>
</reference>
<accession>A0A3A9ZCB3</accession>
<evidence type="ECO:0000313" key="2">
    <source>
        <dbReference type="Proteomes" id="UP000281726"/>
    </source>
</evidence>
<dbReference type="EMBL" id="RBAK01000005">
    <property type="protein sequence ID" value="RKN46172.1"/>
    <property type="molecule type" value="Genomic_DNA"/>
</dbReference>
<proteinExistence type="predicted"/>
<keyword evidence="2" id="KW-1185">Reference proteome</keyword>
<sequence length="236" mass="26639">MIPLLRLVWKHTLNSNTKALADTVLRHDWAWPNPPAGRPDSAGVTHPVTDVSDTADLLDSIRRERLDAPVDDRLECMYLVDVATDSVQVYEATRRGRWLRHSTVPFDPDAAEPVLGCGGYTLHGHHWQPAHLWLPDARTGFDAEICLARHPHDAPVWRFPDATAQAVCAATAPTGEQAAWREPWLRRMGVEFDLNWPDRRGPHRLRRDADGLLLLDVAVPDWSWWLMPTPGDGANR</sequence>
<comment type="caution">
    <text evidence="1">The sequence shown here is derived from an EMBL/GenBank/DDBJ whole genome shotgun (WGS) entry which is preliminary data.</text>
</comment>
<name>A0A3A9ZCB3_9ACTN</name>
<evidence type="ECO:0000313" key="1">
    <source>
        <dbReference type="EMBL" id="RKN46172.1"/>
    </source>
</evidence>
<organism evidence="1 2">
    <name type="scientific">Micromonospora endolithica</name>
    <dbReference type="NCBI Taxonomy" id="230091"/>
    <lineage>
        <taxon>Bacteria</taxon>
        <taxon>Bacillati</taxon>
        <taxon>Actinomycetota</taxon>
        <taxon>Actinomycetes</taxon>
        <taxon>Micromonosporales</taxon>
        <taxon>Micromonosporaceae</taxon>
        <taxon>Micromonospora</taxon>
    </lineage>
</organism>
<dbReference type="Proteomes" id="UP000281726">
    <property type="component" value="Unassembled WGS sequence"/>
</dbReference>
<gene>
    <name evidence="1" type="ORF">D7223_14615</name>
</gene>
<dbReference type="AlphaFoldDB" id="A0A3A9ZCB3"/>